<sequence>MAAVHHFGLRDWPSVHSKDVKYDERPLLGFDNVTLDEIEITRIEHIDIGLLYLI</sequence>
<comment type="caution">
    <text evidence="1">The sequence shown here is derived from an EMBL/GenBank/DDBJ whole genome shotgun (WGS) entry which is preliminary data.</text>
</comment>
<proteinExistence type="predicted"/>
<dbReference type="AlphaFoldDB" id="A0AA44CIK8"/>
<organism evidence="1 2">
    <name type="scientific">Yersinia mollaretii</name>
    <dbReference type="NCBI Taxonomy" id="33060"/>
    <lineage>
        <taxon>Bacteria</taxon>
        <taxon>Pseudomonadati</taxon>
        <taxon>Pseudomonadota</taxon>
        <taxon>Gammaproteobacteria</taxon>
        <taxon>Enterobacterales</taxon>
        <taxon>Yersiniaceae</taxon>
        <taxon>Yersinia</taxon>
    </lineage>
</organism>
<evidence type="ECO:0000313" key="2">
    <source>
        <dbReference type="Proteomes" id="UP000712947"/>
    </source>
</evidence>
<dbReference type="Proteomes" id="UP000712947">
    <property type="component" value="Unassembled WGS sequence"/>
</dbReference>
<accession>A0AA44CIK8</accession>
<dbReference type="EMBL" id="JAASAI010000002">
    <property type="protein sequence ID" value="NIL21379.1"/>
    <property type="molecule type" value="Genomic_DNA"/>
</dbReference>
<reference evidence="1" key="1">
    <citation type="submission" date="2020-03" db="EMBL/GenBank/DDBJ databases">
        <authorList>
            <person name="Kislichkina A."/>
            <person name="Dentovskaya S."/>
            <person name="Shaikhutdinov R."/>
            <person name="Ivanov S."/>
            <person name="Sizova A."/>
            <person name="Solomentsev V."/>
            <person name="Bogun A."/>
        </authorList>
    </citation>
    <scope>NUCLEOTIDE SEQUENCE</scope>
    <source>
        <strain evidence="1">SCPM-O-B-7610</strain>
    </source>
</reference>
<evidence type="ECO:0000313" key="1">
    <source>
        <dbReference type="EMBL" id="NIL21379.1"/>
    </source>
</evidence>
<protein>
    <submittedName>
        <fullName evidence="1">Uncharacterized protein</fullName>
    </submittedName>
</protein>
<name>A0AA44CIK8_YERMO</name>
<gene>
    <name evidence="1" type="ORF">HB991_02395</name>
</gene>